<organism evidence="1 2">
    <name type="scientific">Plesiocystis pacifica SIR-1</name>
    <dbReference type="NCBI Taxonomy" id="391625"/>
    <lineage>
        <taxon>Bacteria</taxon>
        <taxon>Pseudomonadati</taxon>
        <taxon>Myxococcota</taxon>
        <taxon>Polyangia</taxon>
        <taxon>Nannocystales</taxon>
        <taxon>Nannocystaceae</taxon>
        <taxon>Plesiocystis</taxon>
    </lineage>
</organism>
<evidence type="ECO:0000313" key="1">
    <source>
        <dbReference type="EMBL" id="EDM77616.1"/>
    </source>
</evidence>
<name>A6G968_9BACT</name>
<sequence>MEVLETESLIYRSYGRDFQGICPGSFEAAQAHASWVEQIWGRPQVGDEVRLYASREEPCWPCTSGALACVEERVAHALTVPHRHELTHLVRDRCPSLIEEGFASIYGRYFSYYETVDEIENAITVSDEGALPGTYYGIGGAFVAFLISRDGMESLHQLCDLDIPNTLSLAEGLEEVYQLPLNELIAEFEAAPGKGNAYLKQELACDALEAGAELEVFTSPSAWTMDMGCGAPGVEGGLGQYTMAQRLIELPTDGPYALEMLADHDYRIQVEVRHCERENMASLLYATEFVPLVAEEPRELIFDHLIAGTYVLRVRTDEDSEGNNGPGQGELAVGFSLDSWP</sequence>
<dbReference type="EMBL" id="ABCS01000043">
    <property type="protein sequence ID" value="EDM77616.1"/>
    <property type="molecule type" value="Genomic_DNA"/>
</dbReference>
<keyword evidence="2" id="KW-1185">Reference proteome</keyword>
<accession>A6G968</accession>
<reference evidence="1 2" key="1">
    <citation type="submission" date="2007-06" db="EMBL/GenBank/DDBJ databases">
        <authorList>
            <person name="Shimkets L."/>
            <person name="Ferriera S."/>
            <person name="Johnson J."/>
            <person name="Kravitz S."/>
            <person name="Beeson K."/>
            <person name="Sutton G."/>
            <person name="Rogers Y.-H."/>
            <person name="Friedman R."/>
            <person name="Frazier M."/>
            <person name="Venter J.C."/>
        </authorList>
    </citation>
    <scope>NUCLEOTIDE SEQUENCE [LARGE SCALE GENOMIC DNA]</scope>
    <source>
        <strain evidence="1 2">SIR-1</strain>
    </source>
</reference>
<dbReference type="AlphaFoldDB" id="A6G968"/>
<dbReference type="Proteomes" id="UP000005801">
    <property type="component" value="Unassembled WGS sequence"/>
</dbReference>
<protein>
    <submittedName>
        <fullName evidence="1">Uncharacterized protein</fullName>
    </submittedName>
</protein>
<gene>
    <name evidence="1" type="ORF">PPSIR1_02988</name>
</gene>
<comment type="caution">
    <text evidence="1">The sequence shown here is derived from an EMBL/GenBank/DDBJ whole genome shotgun (WGS) entry which is preliminary data.</text>
</comment>
<proteinExistence type="predicted"/>
<evidence type="ECO:0000313" key="2">
    <source>
        <dbReference type="Proteomes" id="UP000005801"/>
    </source>
</evidence>